<dbReference type="Gene3D" id="1.10.10.60">
    <property type="entry name" value="Homeodomain-like"/>
    <property type="match status" value="2"/>
</dbReference>
<dbReference type="EMBL" id="DXDD01000131">
    <property type="protein sequence ID" value="HIY61102.1"/>
    <property type="molecule type" value="Genomic_DNA"/>
</dbReference>
<organism evidence="6 7">
    <name type="scientific">Candidatus Eisenbergiella pullistercoris</name>
    <dbReference type="NCBI Taxonomy" id="2838555"/>
    <lineage>
        <taxon>Bacteria</taxon>
        <taxon>Bacillati</taxon>
        <taxon>Bacillota</taxon>
        <taxon>Clostridia</taxon>
        <taxon>Lachnospirales</taxon>
        <taxon>Lachnospiraceae</taxon>
        <taxon>Eisenbergiella</taxon>
    </lineage>
</organism>
<dbReference type="SUPFAM" id="SSF46689">
    <property type="entry name" value="Homeodomain-like"/>
    <property type="match status" value="2"/>
</dbReference>
<proteinExistence type="predicted"/>
<dbReference type="PANTHER" id="PTHR43280:SF2">
    <property type="entry name" value="HTH-TYPE TRANSCRIPTIONAL REGULATOR EXSA"/>
    <property type="match status" value="1"/>
</dbReference>
<keyword evidence="2" id="KW-0238">DNA-binding</keyword>
<evidence type="ECO:0000313" key="7">
    <source>
        <dbReference type="Proteomes" id="UP000824007"/>
    </source>
</evidence>
<dbReference type="InterPro" id="IPR020449">
    <property type="entry name" value="Tscrpt_reg_AraC-type_HTH"/>
</dbReference>
<dbReference type="PANTHER" id="PTHR43280">
    <property type="entry name" value="ARAC-FAMILY TRANSCRIPTIONAL REGULATOR"/>
    <property type="match status" value="1"/>
</dbReference>
<sequence length="320" mass="37126">MTQARPLREKARHGDFLFPVNVYETKLPEGTQIPLFYHWHPEIEIFFVLRGKTGFQVEGERLFLEAGDVLLIRPNTLHGSHDRLEGSLEFRAAVFDYSFLAGIGNDRIEQEYLRPFLLEGKSRYLLLKNGGEEGQTKEREELSALSVLLNRLFDVFQKKEKGYELLTRAWLLEAVYGMLRLCPGETEGALLTEGKSREEKSRMIRSIVQYVEERYTGRLRLGELADYLSLSEGYLCRFFRKNFHMTFVEYVQRVRLQRAGRLLLETDDAVGKIAMDVGFGSLSHFTTAFGKYYHTTPQKFRKGQDPEKISQFQEGNGRKK</sequence>
<keyword evidence="3" id="KW-0804">Transcription</keyword>
<dbReference type="SUPFAM" id="SSF51182">
    <property type="entry name" value="RmlC-like cupins"/>
    <property type="match status" value="1"/>
</dbReference>
<dbReference type="GO" id="GO:0003700">
    <property type="term" value="F:DNA-binding transcription factor activity"/>
    <property type="evidence" value="ECO:0007669"/>
    <property type="project" value="InterPro"/>
</dbReference>
<evidence type="ECO:0000259" key="5">
    <source>
        <dbReference type="PROSITE" id="PS01124"/>
    </source>
</evidence>
<dbReference type="Gene3D" id="2.60.120.10">
    <property type="entry name" value="Jelly Rolls"/>
    <property type="match status" value="1"/>
</dbReference>
<evidence type="ECO:0000256" key="2">
    <source>
        <dbReference type="ARBA" id="ARBA00023125"/>
    </source>
</evidence>
<dbReference type="PROSITE" id="PS01124">
    <property type="entry name" value="HTH_ARAC_FAMILY_2"/>
    <property type="match status" value="1"/>
</dbReference>
<reference evidence="6" key="1">
    <citation type="journal article" date="2021" name="PeerJ">
        <title>Extensive microbial diversity within the chicken gut microbiome revealed by metagenomics and culture.</title>
        <authorList>
            <person name="Gilroy R."/>
            <person name="Ravi A."/>
            <person name="Getino M."/>
            <person name="Pursley I."/>
            <person name="Horton D.L."/>
            <person name="Alikhan N.F."/>
            <person name="Baker D."/>
            <person name="Gharbi K."/>
            <person name="Hall N."/>
            <person name="Watson M."/>
            <person name="Adriaenssens E.M."/>
            <person name="Foster-Nyarko E."/>
            <person name="Jarju S."/>
            <person name="Secka A."/>
            <person name="Antonio M."/>
            <person name="Oren A."/>
            <person name="Chaudhuri R.R."/>
            <person name="La Ragione R."/>
            <person name="Hildebrand F."/>
            <person name="Pallen M.J."/>
        </authorList>
    </citation>
    <scope>NUCLEOTIDE SEQUENCE</scope>
    <source>
        <strain evidence="6">ChiSxjej3B15-24422</strain>
    </source>
</reference>
<evidence type="ECO:0000256" key="3">
    <source>
        <dbReference type="ARBA" id="ARBA00023163"/>
    </source>
</evidence>
<gene>
    <name evidence="6" type="ORF">H9831_10570</name>
</gene>
<evidence type="ECO:0000256" key="1">
    <source>
        <dbReference type="ARBA" id="ARBA00023015"/>
    </source>
</evidence>
<evidence type="ECO:0000256" key="4">
    <source>
        <dbReference type="SAM" id="MobiDB-lite"/>
    </source>
</evidence>
<dbReference type="Pfam" id="PF12833">
    <property type="entry name" value="HTH_18"/>
    <property type="match status" value="1"/>
</dbReference>
<dbReference type="InterPro" id="IPR013096">
    <property type="entry name" value="Cupin_2"/>
</dbReference>
<accession>A0A9D2C6B6</accession>
<dbReference type="InterPro" id="IPR014710">
    <property type="entry name" value="RmlC-like_jellyroll"/>
</dbReference>
<name>A0A9D2C6B6_9FIRM</name>
<dbReference type="PRINTS" id="PR00032">
    <property type="entry name" value="HTHARAC"/>
</dbReference>
<keyword evidence="1" id="KW-0805">Transcription regulation</keyword>
<dbReference type="Pfam" id="PF07883">
    <property type="entry name" value="Cupin_2"/>
    <property type="match status" value="1"/>
</dbReference>
<dbReference type="CDD" id="cd02208">
    <property type="entry name" value="cupin_RmlC-like"/>
    <property type="match status" value="1"/>
</dbReference>
<dbReference type="InterPro" id="IPR018060">
    <property type="entry name" value="HTH_AraC"/>
</dbReference>
<protein>
    <submittedName>
        <fullName evidence="6">AraC family transcriptional regulator</fullName>
    </submittedName>
</protein>
<dbReference type="Proteomes" id="UP000824007">
    <property type="component" value="Unassembled WGS sequence"/>
</dbReference>
<dbReference type="InterPro" id="IPR011051">
    <property type="entry name" value="RmlC_Cupin_sf"/>
</dbReference>
<dbReference type="AlphaFoldDB" id="A0A9D2C6B6"/>
<dbReference type="GO" id="GO:0043565">
    <property type="term" value="F:sequence-specific DNA binding"/>
    <property type="evidence" value="ECO:0007669"/>
    <property type="project" value="InterPro"/>
</dbReference>
<feature type="region of interest" description="Disordered" evidence="4">
    <location>
        <begin position="299"/>
        <end position="320"/>
    </location>
</feature>
<dbReference type="InterPro" id="IPR009057">
    <property type="entry name" value="Homeodomain-like_sf"/>
</dbReference>
<dbReference type="SMART" id="SM00342">
    <property type="entry name" value="HTH_ARAC"/>
    <property type="match status" value="1"/>
</dbReference>
<comment type="caution">
    <text evidence="6">The sequence shown here is derived from an EMBL/GenBank/DDBJ whole genome shotgun (WGS) entry which is preliminary data.</text>
</comment>
<evidence type="ECO:0000313" key="6">
    <source>
        <dbReference type="EMBL" id="HIY61102.1"/>
    </source>
</evidence>
<reference evidence="6" key="2">
    <citation type="submission" date="2021-04" db="EMBL/GenBank/DDBJ databases">
        <authorList>
            <person name="Gilroy R."/>
        </authorList>
    </citation>
    <scope>NUCLEOTIDE SEQUENCE</scope>
    <source>
        <strain evidence="6">ChiSxjej3B15-24422</strain>
    </source>
</reference>
<feature type="domain" description="HTH araC/xylS-type" evidence="5">
    <location>
        <begin position="205"/>
        <end position="303"/>
    </location>
</feature>